<dbReference type="InterPro" id="IPR031804">
    <property type="entry name" value="DUF4743"/>
</dbReference>
<evidence type="ECO:0000259" key="1">
    <source>
        <dbReference type="PROSITE" id="PS51462"/>
    </source>
</evidence>
<protein>
    <recommendedName>
        <fullName evidence="1">Nudix hydrolase domain-containing protein</fullName>
    </recommendedName>
</protein>
<dbReference type="PANTHER" id="PTHR13622">
    <property type="entry name" value="THIAMIN PYROPHOSPHOKINASE"/>
    <property type="match status" value="1"/>
</dbReference>
<dbReference type="FunFam" id="3.90.79.10:FF:000019">
    <property type="entry name" value="Thiamin pyrophosphokinase, putative"/>
    <property type="match status" value="1"/>
</dbReference>
<dbReference type="InterPro" id="IPR000086">
    <property type="entry name" value="NUDIX_hydrolase_dom"/>
</dbReference>
<gene>
    <name evidence="2" type="ORF">PSNMU_V1.4_AUG-EV-PASAV3_0099080</name>
</gene>
<dbReference type="Gene3D" id="3.90.79.10">
    <property type="entry name" value="Nucleoside Triphosphate Pyrophosphohydrolase"/>
    <property type="match status" value="1"/>
</dbReference>
<organism evidence="2 3">
    <name type="scientific">Pseudo-nitzschia multistriata</name>
    <dbReference type="NCBI Taxonomy" id="183589"/>
    <lineage>
        <taxon>Eukaryota</taxon>
        <taxon>Sar</taxon>
        <taxon>Stramenopiles</taxon>
        <taxon>Ochrophyta</taxon>
        <taxon>Bacillariophyta</taxon>
        <taxon>Bacillariophyceae</taxon>
        <taxon>Bacillariophycidae</taxon>
        <taxon>Bacillariales</taxon>
        <taxon>Bacillariaceae</taxon>
        <taxon>Pseudo-nitzschia</taxon>
    </lineage>
</organism>
<dbReference type="Proteomes" id="UP000291116">
    <property type="component" value="Unassembled WGS sequence"/>
</dbReference>
<accession>A0A448ZLM9</accession>
<keyword evidence="3" id="KW-1185">Reference proteome</keyword>
<dbReference type="PANTHER" id="PTHR13622:SF8">
    <property type="entry name" value="THIAMIN PYROPHOSPHOKINASE 1"/>
    <property type="match status" value="1"/>
</dbReference>
<dbReference type="InterPro" id="IPR015797">
    <property type="entry name" value="NUDIX_hydrolase-like_dom_sf"/>
</dbReference>
<dbReference type="Pfam" id="PF15916">
    <property type="entry name" value="DUF4743"/>
    <property type="match status" value="1"/>
</dbReference>
<dbReference type="CDD" id="cd03676">
    <property type="entry name" value="NUDIX_Tnr3_like"/>
    <property type="match status" value="1"/>
</dbReference>
<evidence type="ECO:0000313" key="3">
    <source>
        <dbReference type="Proteomes" id="UP000291116"/>
    </source>
</evidence>
<dbReference type="OrthoDB" id="10261522at2759"/>
<evidence type="ECO:0000313" key="2">
    <source>
        <dbReference type="EMBL" id="VEU42915.1"/>
    </source>
</evidence>
<dbReference type="PROSITE" id="PS51462">
    <property type="entry name" value="NUDIX"/>
    <property type="match status" value="1"/>
</dbReference>
<dbReference type="EMBL" id="CAACVS010000498">
    <property type="protein sequence ID" value="VEU42915.1"/>
    <property type="molecule type" value="Genomic_DNA"/>
</dbReference>
<name>A0A448ZLM9_9STRA</name>
<dbReference type="SUPFAM" id="SSF55811">
    <property type="entry name" value="Nudix"/>
    <property type="match status" value="1"/>
</dbReference>
<dbReference type="GO" id="GO:0044715">
    <property type="term" value="F:8-oxo-dGDP phosphatase activity"/>
    <property type="evidence" value="ECO:0007669"/>
    <property type="project" value="UniProtKB-ARBA"/>
</dbReference>
<sequence>MLYRIRECNKTPEDLQSRIVDFQVDGCVLGKVDTKVADILCSKKTTVGVSAFEIATVDGKTCLTLSEEGAGTTVESRTQAVGDVMEELKRIGIVTGWRDELYPISDSFYNPPVFLMERAATDLMGVLGYGVHVNGILRSDGVSSNTPKMWMARRSKTKSKYPGMLDHIVAGGQPAGLGLMENVIKECEEEAGMPPELFDRPDVDIRPAGVVSYEETIRCEIDDENNDTINGTGEDSNYFYTISRVVLFNYDLVLPHDFSPKPLDGEVDDFFLWDIDQIKESMAPDFEDPIKPNCYLVIIDYLMRMGFVSPETKGYLDVLKELKSGDCQ</sequence>
<proteinExistence type="predicted"/>
<reference evidence="2 3" key="1">
    <citation type="submission" date="2019-01" db="EMBL/GenBank/DDBJ databases">
        <authorList>
            <person name="Ferrante I. M."/>
        </authorList>
    </citation>
    <scope>NUCLEOTIDE SEQUENCE [LARGE SCALE GENOMIC DNA]</scope>
    <source>
        <strain evidence="2 3">B856</strain>
    </source>
</reference>
<dbReference type="AlphaFoldDB" id="A0A448ZLM9"/>
<feature type="domain" description="Nudix hydrolase" evidence="1">
    <location>
        <begin position="128"/>
        <end position="296"/>
    </location>
</feature>